<dbReference type="CDD" id="cd01650">
    <property type="entry name" value="RT_nLTR_like"/>
    <property type="match status" value="1"/>
</dbReference>
<dbReference type="EMBL" id="UYSU01002733">
    <property type="protein sequence ID" value="VDL87588.1"/>
    <property type="molecule type" value="Genomic_DNA"/>
</dbReference>
<organism evidence="4">
    <name type="scientific">Schistocephalus solidus</name>
    <name type="common">Tapeworm</name>
    <dbReference type="NCBI Taxonomy" id="70667"/>
    <lineage>
        <taxon>Eukaryota</taxon>
        <taxon>Metazoa</taxon>
        <taxon>Spiralia</taxon>
        <taxon>Lophotrochozoa</taxon>
        <taxon>Platyhelminthes</taxon>
        <taxon>Cestoda</taxon>
        <taxon>Eucestoda</taxon>
        <taxon>Diphyllobothriidea</taxon>
        <taxon>Diphyllobothriidae</taxon>
        <taxon>Schistocephalus</taxon>
    </lineage>
</organism>
<gene>
    <name evidence="2" type="ORF">SSLN_LOCUS1376</name>
</gene>
<evidence type="ECO:0000313" key="4">
    <source>
        <dbReference type="WBParaSite" id="SSLN_0000142901-mRNA-1"/>
    </source>
</evidence>
<proteinExistence type="predicted"/>
<accession>A0A183SAX7</accession>
<dbReference type="InterPro" id="IPR000477">
    <property type="entry name" value="RT_dom"/>
</dbReference>
<dbReference type="PANTHER" id="PTHR33332">
    <property type="entry name" value="REVERSE TRANSCRIPTASE DOMAIN-CONTAINING PROTEIN"/>
    <property type="match status" value="1"/>
</dbReference>
<feature type="domain" description="Reverse transcriptase" evidence="1">
    <location>
        <begin position="5"/>
        <end position="189"/>
    </location>
</feature>
<dbReference type="SUPFAM" id="SSF56672">
    <property type="entry name" value="DNA/RNA polymerases"/>
    <property type="match status" value="1"/>
</dbReference>
<evidence type="ECO:0000313" key="2">
    <source>
        <dbReference type="EMBL" id="VDL87588.1"/>
    </source>
</evidence>
<reference evidence="4" key="1">
    <citation type="submission" date="2016-06" db="UniProtKB">
        <authorList>
            <consortium name="WormBaseParasite"/>
        </authorList>
    </citation>
    <scope>IDENTIFICATION</scope>
</reference>
<evidence type="ECO:0000259" key="1">
    <source>
        <dbReference type="Pfam" id="PF00078"/>
    </source>
</evidence>
<name>A0A183SAX7_SCHSO</name>
<protein>
    <submittedName>
        <fullName evidence="4">Reverse transcriptase domain-containing protein</fullName>
    </submittedName>
</protein>
<evidence type="ECO:0000313" key="3">
    <source>
        <dbReference type="Proteomes" id="UP000275846"/>
    </source>
</evidence>
<reference evidence="2 3" key="2">
    <citation type="submission" date="2018-11" db="EMBL/GenBank/DDBJ databases">
        <authorList>
            <consortium name="Pathogen Informatics"/>
        </authorList>
    </citation>
    <scope>NUCLEOTIDE SEQUENCE [LARGE SCALE GENOMIC DNA]</scope>
    <source>
        <strain evidence="2 3">NST_G2</strain>
    </source>
</reference>
<dbReference type="AlphaFoldDB" id="A0A183SAX7"/>
<dbReference type="OrthoDB" id="9390935at2759"/>
<dbReference type="Proteomes" id="UP000275846">
    <property type="component" value="Unassembled WGS sequence"/>
</dbReference>
<sequence length="195" mass="22135">MERIIKWHLIRYLENNQILCDVQHGFRPGRSCLTSALQSHEKLTKATDKGHPVDLVFFDFEKAFDSGPHGLLLQKIWNFGICGKIFNWIKSFFSFRVQSVAVENPSSKWAKVESGGSQACVLGPLLFLANVNDCLNDLDFEAVMFADDIKIWIEFSCAADAKGLQSKINKLRVWSTRWLLKCNLSKCVIRHISAG</sequence>
<dbReference type="WBParaSite" id="SSLN_0000142901-mRNA-1">
    <property type="protein sequence ID" value="SSLN_0000142901-mRNA-1"/>
    <property type="gene ID" value="SSLN_0000142901"/>
</dbReference>
<keyword evidence="3" id="KW-1185">Reference proteome</keyword>
<dbReference type="InterPro" id="IPR043502">
    <property type="entry name" value="DNA/RNA_pol_sf"/>
</dbReference>
<dbReference type="Pfam" id="PF00078">
    <property type="entry name" value="RVT_1"/>
    <property type="match status" value="1"/>
</dbReference>